<proteinExistence type="predicted"/>
<reference evidence="2 3" key="1">
    <citation type="submission" date="2016-10" db="EMBL/GenBank/DDBJ databases">
        <authorList>
            <person name="Cai Z."/>
        </authorList>
    </citation>
    <scope>NUCLEOTIDE SEQUENCE [LARGE SCALE GENOMIC DNA]</scope>
    <source>
        <strain evidence="2 3">CGMCC 1.10826</strain>
    </source>
</reference>
<keyword evidence="3" id="KW-1185">Reference proteome</keyword>
<dbReference type="Proteomes" id="UP000250222">
    <property type="component" value="Unassembled WGS sequence"/>
</dbReference>
<evidence type="ECO:0000256" key="1">
    <source>
        <dbReference type="SAM" id="Coils"/>
    </source>
</evidence>
<sequence length="275" mass="30005">MGLVAVDDGVPEQEELLAEPASSVEVELARALSAAQRQIHWLREERDRLRAELAAEPREDRTDDPADLLADVVDQAVPEAARRLALREAAGSDTWDRLTEGVREVYLSRARSAVEAVVPVFDAAVAAIPGLGEVRRAQLRLGLPPEGDLAGLLDHVRAESRARALQEVSEDLRARLEDHELMRRAVQAVELVLVEGEHMAAQHASPVAVEVAEWFARRLQQALAGPDVTLGDALEAEREQVLLAVASELGLEGMDALAWYSDMSTRLDAADEAEE</sequence>
<name>A0A2Y9ANS4_9MICO</name>
<dbReference type="AlphaFoldDB" id="A0A2Y9ANS4"/>
<evidence type="ECO:0000313" key="3">
    <source>
        <dbReference type="Proteomes" id="UP000250222"/>
    </source>
</evidence>
<feature type="coiled-coil region" evidence="1">
    <location>
        <begin position="155"/>
        <end position="182"/>
    </location>
</feature>
<organism evidence="2 3">
    <name type="scientific">Georgenia satyanarayanai</name>
    <dbReference type="NCBI Taxonomy" id="860221"/>
    <lineage>
        <taxon>Bacteria</taxon>
        <taxon>Bacillati</taxon>
        <taxon>Actinomycetota</taxon>
        <taxon>Actinomycetes</taxon>
        <taxon>Micrococcales</taxon>
        <taxon>Bogoriellaceae</taxon>
        <taxon>Georgenia</taxon>
    </lineage>
</organism>
<protein>
    <submittedName>
        <fullName evidence="2">Uncharacterized protein</fullName>
    </submittedName>
</protein>
<evidence type="ECO:0000313" key="2">
    <source>
        <dbReference type="EMBL" id="SSA44009.1"/>
    </source>
</evidence>
<dbReference type="EMBL" id="UETB01000009">
    <property type="protein sequence ID" value="SSA44009.1"/>
    <property type="molecule type" value="Genomic_DNA"/>
</dbReference>
<keyword evidence="1" id="KW-0175">Coiled coil</keyword>
<gene>
    <name evidence="2" type="ORF">SAMN05216184_10969</name>
</gene>
<accession>A0A2Y9ANS4</accession>